<dbReference type="SUPFAM" id="SSF51445">
    <property type="entry name" value="(Trans)glycosidases"/>
    <property type="match status" value="1"/>
</dbReference>
<dbReference type="PRINTS" id="PR00738">
    <property type="entry name" value="GLHYDRLASE20"/>
</dbReference>
<dbReference type="Proteomes" id="UP000325105">
    <property type="component" value="Unassembled WGS sequence"/>
</dbReference>
<keyword evidence="4" id="KW-0378">Hydrolase</keyword>
<dbReference type="EMBL" id="VNHX01000007">
    <property type="protein sequence ID" value="TYP96212.1"/>
    <property type="molecule type" value="Genomic_DNA"/>
</dbReference>
<name>A0A5S5DN20_9SPHI</name>
<dbReference type="GO" id="GO:0004563">
    <property type="term" value="F:beta-N-acetylhexosaminidase activity"/>
    <property type="evidence" value="ECO:0007669"/>
    <property type="project" value="UniProtKB-EC"/>
</dbReference>
<dbReference type="PANTHER" id="PTHR22600:SF57">
    <property type="entry name" value="BETA-N-ACETYLHEXOSAMINIDASE"/>
    <property type="match status" value="1"/>
</dbReference>
<feature type="domain" description="Glycoside hydrolase family 20 catalytic" evidence="8">
    <location>
        <begin position="151"/>
        <end position="500"/>
    </location>
</feature>
<dbReference type="EC" id="3.2.1.52" evidence="3"/>
<dbReference type="InterPro" id="IPR017853">
    <property type="entry name" value="GH"/>
</dbReference>
<proteinExistence type="inferred from homology"/>
<keyword evidence="11" id="KW-1185">Reference proteome</keyword>
<dbReference type="Gene3D" id="3.20.20.80">
    <property type="entry name" value="Glycosidases"/>
    <property type="match status" value="1"/>
</dbReference>
<dbReference type="InterPro" id="IPR015882">
    <property type="entry name" value="HEX_bac_N"/>
</dbReference>
<evidence type="ECO:0000313" key="10">
    <source>
        <dbReference type="EMBL" id="TYP96212.1"/>
    </source>
</evidence>
<comment type="similarity">
    <text evidence="2">Belongs to the glycosyl hydrolase 20 family.</text>
</comment>
<accession>A0A5S5DN20</accession>
<dbReference type="GO" id="GO:0005975">
    <property type="term" value="P:carbohydrate metabolic process"/>
    <property type="evidence" value="ECO:0007669"/>
    <property type="project" value="InterPro"/>
</dbReference>
<dbReference type="Pfam" id="PF02838">
    <property type="entry name" value="Glyco_hydro_20b"/>
    <property type="match status" value="1"/>
</dbReference>
<dbReference type="Pfam" id="PF00728">
    <property type="entry name" value="Glyco_hydro_20"/>
    <property type="match status" value="1"/>
</dbReference>
<evidence type="ECO:0000313" key="11">
    <source>
        <dbReference type="Proteomes" id="UP000325105"/>
    </source>
</evidence>
<dbReference type="OrthoDB" id="1006965at2"/>
<feature type="active site" description="Proton donor" evidence="6">
    <location>
        <position position="329"/>
    </location>
</feature>
<dbReference type="AlphaFoldDB" id="A0A5S5DN20"/>
<keyword evidence="7" id="KW-0732">Signal</keyword>
<reference evidence="10 11" key="1">
    <citation type="submission" date="2019-07" db="EMBL/GenBank/DDBJ databases">
        <title>Genomic Encyclopedia of Archaeal and Bacterial Type Strains, Phase II (KMG-II): from individual species to whole genera.</title>
        <authorList>
            <person name="Goeker M."/>
        </authorList>
    </citation>
    <scope>NUCLEOTIDE SEQUENCE [LARGE SCALE GENOMIC DNA]</scope>
    <source>
        <strain evidence="10 11">DSM 18850</strain>
    </source>
</reference>
<evidence type="ECO:0000259" key="9">
    <source>
        <dbReference type="Pfam" id="PF02838"/>
    </source>
</evidence>
<evidence type="ECO:0000256" key="6">
    <source>
        <dbReference type="PIRSR" id="PIRSR625705-1"/>
    </source>
</evidence>
<comment type="caution">
    <text evidence="10">The sequence shown here is derived from an EMBL/GenBank/DDBJ whole genome shotgun (WGS) entry which is preliminary data.</text>
</comment>
<gene>
    <name evidence="10" type="ORF">BC792_107111</name>
</gene>
<protein>
    <recommendedName>
        <fullName evidence="3">beta-N-acetylhexosaminidase</fullName>
        <ecNumber evidence="3">3.2.1.52</ecNumber>
    </recommendedName>
</protein>
<sequence>MKKLLLCALALLAVAAASAQHADKSVPIIPLPNSVKQLDGRFVISDATVISYDSKESKSIAELLQSFVASQYGMNLQLSQKKQPKGISFVSKDQGNKEAYELRVTPQEVVISGVEAGLFYGYQSLIQLFPLNATPDQLSLAAVEIKDEPRFSYRGLHLDVGRHMFPLSFIKKYIDILASYKLNTFHWHLTEDQGWRLEIKKYPLLTEVGGFRKQTLLGNYKTDGDYDNTPYGGFYTQEEAKEIVAYAKERFVTVIPEIELPGHALAALSAYPHLGCGDNPGPYTAAQTWGVFDDVFCAGKEETFEFLENVLDEVIAIFPSEYIHIGGDECPKSKWKSCPHCQKRIKENNLKDEHHLQSYFIQRIEKYINKKGRRIIGWDEILEGGLAPNATVMSWRGDEGGIAAAELGHDVIMTPNSYGLYFDHKQGPDRHREPLSIGGYSNLEKVYSADPLPKALDITKQKHVKGVQANVWTEYIETPKKVEFTILPRLLALAEIAWTAPERKDWKDFSENRAARHLAKLDQTETVYRVPEVYGLKDTIIYASEYTIRDLKPSVEGAKIYYTLDDYDPSELDLEFTKEVKITVPENKQRIFKAVVVTPGGRRSNYVKAVIINTKK</sequence>
<dbReference type="InterPro" id="IPR025705">
    <property type="entry name" value="Beta_hexosaminidase_sua/sub"/>
</dbReference>
<evidence type="ECO:0000256" key="1">
    <source>
        <dbReference type="ARBA" id="ARBA00001231"/>
    </source>
</evidence>
<evidence type="ECO:0000256" key="2">
    <source>
        <dbReference type="ARBA" id="ARBA00006285"/>
    </source>
</evidence>
<evidence type="ECO:0000256" key="5">
    <source>
        <dbReference type="ARBA" id="ARBA00023295"/>
    </source>
</evidence>
<evidence type="ECO:0000259" key="8">
    <source>
        <dbReference type="Pfam" id="PF00728"/>
    </source>
</evidence>
<feature type="chain" id="PRO_5024457517" description="beta-N-acetylhexosaminidase" evidence="7">
    <location>
        <begin position="20"/>
        <end position="616"/>
    </location>
</feature>
<dbReference type="GO" id="GO:0016020">
    <property type="term" value="C:membrane"/>
    <property type="evidence" value="ECO:0007669"/>
    <property type="project" value="TreeGrafter"/>
</dbReference>
<dbReference type="RefSeq" id="WP_148908333.1">
    <property type="nucleotide sequence ID" value="NZ_VNHX01000007.1"/>
</dbReference>
<dbReference type="InterPro" id="IPR015883">
    <property type="entry name" value="Glyco_hydro_20_cat"/>
</dbReference>
<evidence type="ECO:0000256" key="3">
    <source>
        <dbReference type="ARBA" id="ARBA00012663"/>
    </source>
</evidence>
<feature type="signal peptide" evidence="7">
    <location>
        <begin position="1"/>
        <end position="19"/>
    </location>
</feature>
<dbReference type="CDD" id="cd06563">
    <property type="entry name" value="GH20_chitobiase-like"/>
    <property type="match status" value="1"/>
</dbReference>
<dbReference type="Gene3D" id="3.30.379.10">
    <property type="entry name" value="Chitobiase/beta-hexosaminidase domain 2-like"/>
    <property type="match status" value="1"/>
</dbReference>
<dbReference type="InterPro" id="IPR029018">
    <property type="entry name" value="Hex-like_dom2"/>
</dbReference>
<comment type="catalytic activity">
    <reaction evidence="1">
        <text>Hydrolysis of terminal non-reducing N-acetyl-D-hexosamine residues in N-acetyl-beta-D-hexosaminides.</text>
        <dbReference type="EC" id="3.2.1.52"/>
    </reaction>
</comment>
<dbReference type="SUPFAM" id="SSF55545">
    <property type="entry name" value="beta-N-acetylhexosaminidase-like domain"/>
    <property type="match status" value="1"/>
</dbReference>
<feature type="domain" description="Beta-hexosaminidase bacterial type N-terminal" evidence="9">
    <location>
        <begin position="27"/>
        <end position="147"/>
    </location>
</feature>
<dbReference type="GO" id="GO:0030203">
    <property type="term" value="P:glycosaminoglycan metabolic process"/>
    <property type="evidence" value="ECO:0007669"/>
    <property type="project" value="TreeGrafter"/>
</dbReference>
<dbReference type="PANTHER" id="PTHR22600">
    <property type="entry name" value="BETA-HEXOSAMINIDASE"/>
    <property type="match status" value="1"/>
</dbReference>
<evidence type="ECO:0000256" key="4">
    <source>
        <dbReference type="ARBA" id="ARBA00022801"/>
    </source>
</evidence>
<evidence type="ECO:0000256" key="7">
    <source>
        <dbReference type="SAM" id="SignalP"/>
    </source>
</evidence>
<keyword evidence="5" id="KW-0326">Glycosidase</keyword>
<organism evidence="10 11">
    <name type="scientific">Sphingobacterium allocomposti</name>
    <dbReference type="NCBI Taxonomy" id="415956"/>
    <lineage>
        <taxon>Bacteria</taxon>
        <taxon>Pseudomonadati</taxon>
        <taxon>Bacteroidota</taxon>
        <taxon>Sphingobacteriia</taxon>
        <taxon>Sphingobacteriales</taxon>
        <taxon>Sphingobacteriaceae</taxon>
        <taxon>Sphingobacterium</taxon>
    </lineage>
</organism>